<gene>
    <name evidence="2" type="ORF">JAZ04_19115</name>
</gene>
<sequence length="145" mass="16000">MIFTIGIITIILGLIGWVGQTLAVFNNELATKLGLSETEEVMDPTMLAFERFSMGIMDFLLMWILPLSGYLMIIGNEWWPVLALVGGAVYLYIPGCFSITRIVLGKRGLKIGTRSALITAYVLAVLWTVDALVMMSLAVKELNLL</sequence>
<dbReference type="AlphaFoldDB" id="A0A9E4K869"/>
<comment type="caution">
    <text evidence="2">The sequence shown here is derived from an EMBL/GenBank/DDBJ whole genome shotgun (WGS) entry which is preliminary data.</text>
</comment>
<organism evidence="2 3">
    <name type="scientific">Candidatus Thiodiazotropha lotti</name>
    <dbReference type="NCBI Taxonomy" id="2792787"/>
    <lineage>
        <taxon>Bacteria</taxon>
        <taxon>Pseudomonadati</taxon>
        <taxon>Pseudomonadota</taxon>
        <taxon>Gammaproteobacteria</taxon>
        <taxon>Chromatiales</taxon>
        <taxon>Sedimenticolaceae</taxon>
        <taxon>Candidatus Thiodiazotropha</taxon>
    </lineage>
</organism>
<keyword evidence="1" id="KW-0812">Transmembrane</keyword>
<keyword evidence="1" id="KW-0472">Membrane</keyword>
<keyword evidence="1" id="KW-1133">Transmembrane helix</keyword>
<feature type="transmembrane region" description="Helical" evidence="1">
    <location>
        <begin position="56"/>
        <end position="75"/>
    </location>
</feature>
<feature type="transmembrane region" description="Helical" evidence="1">
    <location>
        <begin position="6"/>
        <end position="25"/>
    </location>
</feature>
<proteinExistence type="predicted"/>
<evidence type="ECO:0000256" key="1">
    <source>
        <dbReference type="SAM" id="Phobius"/>
    </source>
</evidence>
<protein>
    <submittedName>
        <fullName evidence="2">Uncharacterized protein</fullName>
    </submittedName>
</protein>
<reference evidence="2" key="1">
    <citation type="journal article" date="2021" name="Proc. Natl. Acad. Sci. U.S.A.">
        <title>Global biogeography of chemosynthetic symbionts reveals both localized and globally distributed symbiont groups. .</title>
        <authorList>
            <person name="Osvatic J.T."/>
            <person name="Wilkins L.G.E."/>
            <person name="Leibrecht L."/>
            <person name="Leray M."/>
            <person name="Zauner S."/>
            <person name="Polzin J."/>
            <person name="Camacho Y."/>
            <person name="Gros O."/>
            <person name="van Gils J.A."/>
            <person name="Eisen J.A."/>
            <person name="Petersen J.M."/>
            <person name="Yuen B."/>
        </authorList>
    </citation>
    <scope>NUCLEOTIDE SEQUENCE</scope>
    <source>
        <strain evidence="2">MAGL173</strain>
    </source>
</reference>
<name>A0A9E4K869_9GAMM</name>
<evidence type="ECO:0000313" key="2">
    <source>
        <dbReference type="EMBL" id="MCG7940948.1"/>
    </source>
</evidence>
<dbReference type="EMBL" id="JAEPDI010000015">
    <property type="protein sequence ID" value="MCG7940948.1"/>
    <property type="molecule type" value="Genomic_DNA"/>
</dbReference>
<accession>A0A9E4K869</accession>
<feature type="transmembrane region" description="Helical" evidence="1">
    <location>
        <begin position="116"/>
        <end position="139"/>
    </location>
</feature>
<evidence type="ECO:0000313" key="3">
    <source>
        <dbReference type="Proteomes" id="UP000886687"/>
    </source>
</evidence>
<feature type="transmembrane region" description="Helical" evidence="1">
    <location>
        <begin position="81"/>
        <end position="104"/>
    </location>
</feature>
<dbReference type="Proteomes" id="UP000886687">
    <property type="component" value="Unassembled WGS sequence"/>
</dbReference>